<evidence type="ECO:0000256" key="1">
    <source>
        <dbReference type="ARBA" id="ARBA00004251"/>
    </source>
</evidence>
<evidence type="ECO:0000259" key="10">
    <source>
        <dbReference type="PROSITE" id="PS51034"/>
    </source>
</evidence>
<evidence type="ECO:0000256" key="5">
    <source>
        <dbReference type="ARBA" id="ARBA00022729"/>
    </source>
</evidence>
<accession>A0A914KIM9</accession>
<feature type="region of interest" description="Disordered" evidence="8">
    <location>
        <begin position="703"/>
        <end position="725"/>
    </location>
</feature>
<evidence type="ECO:0000256" key="2">
    <source>
        <dbReference type="ARBA" id="ARBA00022460"/>
    </source>
</evidence>
<dbReference type="InterPro" id="IPR051962">
    <property type="entry name" value="Cuticlin"/>
</dbReference>
<keyword evidence="2" id="KW-0193">Cuticle</keyword>
<dbReference type="SMART" id="SM00241">
    <property type="entry name" value="ZP"/>
    <property type="match status" value="1"/>
</dbReference>
<name>A0A914KIM9_MELIC</name>
<keyword evidence="7 9" id="KW-0472">Membrane</keyword>
<feature type="compositionally biased region" description="Basic and acidic residues" evidence="8">
    <location>
        <begin position="310"/>
        <end position="323"/>
    </location>
</feature>
<keyword evidence="5" id="KW-0732">Signal</keyword>
<keyword evidence="11" id="KW-1185">Reference proteome</keyword>
<dbReference type="AlphaFoldDB" id="A0A914KIM9"/>
<feature type="transmembrane region" description="Helical" evidence="9">
    <location>
        <begin position="820"/>
        <end position="842"/>
    </location>
</feature>
<sequence length="903" mass="103430">MNFLKFSLKFSSKLFSIFLLFFNLPLFNLISIDNDIIGEPDIECLDQEIRVWTFFEIQKFRTPLEMLNKSIHFWIYAKGKSDDQECAKDDFALKRTKKVHFDLGLGRCGMRSLRSFDPRGMYYGITLVISFHPIFITKVDQAFHVKCFFEEASKGLTAELGVSMLPTTEVEARHGIPGCTYSIHRSSIDELDAGKPAGAVIQFARVGDKVLHQWYCSTNEMFGILINNCFVTDGVKQRVQVIDAQGCPLDPILITGTRYSADLQRAYAESQVFKFADRPGIWFFCQIQMCMKKDGMCDGITPPNCNGVTKTDRVSSRNGDKYSRKGGINYDEELHDDNGSHNETLTYQTKPHEQNKSNTSKSNSGTDYEPLEGNQSPPGQEENEDYESSRPEFTTTSLRVPIAKRPTTTQENQSSDFASPPSYPNGAEAPSSEPEAIQLFNPGYSPNTNYGIGRDPPVGLSKTITINNNNPYLPPQPALRSSSYKHREVVSAEFETEENIPRRKQPTKIEEENIITSSNLPTLISTTSTTTIATTNLPRPNNVVINNMETKKDDVEDYNDSGELNLPPRLTDLLANLQPDKINAQSLQKMFKNSVADRRALLQGVDFIIRKMNQEEEEKREEGEGSNWKRDKRKEKGEDEGEEGRRREENGDIMEENWKEEMREEKEERNMMEELNERKKNEDGVKNKMRKKSIEMKIWREEENENKRDEEVEENKDERGRDDELSRMVRDSPINVDIPTLNGRKSKEVKEDKRETIKELEGRKSTVNNQWQPNNNLQNDQQTIAGQLLIFDLDETPHLSFELQKHINSADECALTKNNLTMLGVASASFALILLLITALIFKRFGKVNQKEEKNEKQKSEEDVNSLRYSPKSSSNGFLRRWKNCIDGKIYQRKGDIKREIIE</sequence>
<feature type="region of interest" description="Disordered" evidence="8">
    <location>
        <begin position="615"/>
        <end position="687"/>
    </location>
</feature>
<keyword evidence="6 9" id="KW-1133">Transmembrane helix</keyword>
<keyword evidence="3" id="KW-1003">Cell membrane</keyword>
<evidence type="ECO:0000256" key="6">
    <source>
        <dbReference type="ARBA" id="ARBA00022989"/>
    </source>
</evidence>
<reference evidence="12" key="1">
    <citation type="submission" date="2022-11" db="UniProtKB">
        <authorList>
            <consortium name="WormBaseParasite"/>
        </authorList>
    </citation>
    <scope>IDENTIFICATION</scope>
</reference>
<dbReference type="InterPro" id="IPR056953">
    <property type="entry name" value="CUT_N"/>
</dbReference>
<evidence type="ECO:0000256" key="8">
    <source>
        <dbReference type="SAM" id="MobiDB-lite"/>
    </source>
</evidence>
<feature type="domain" description="ZP" evidence="10">
    <location>
        <begin position="43"/>
        <end position="304"/>
    </location>
</feature>
<dbReference type="PROSITE" id="PS51034">
    <property type="entry name" value="ZP_2"/>
    <property type="match status" value="1"/>
</dbReference>
<feature type="compositionally biased region" description="Basic and acidic residues" evidence="8">
    <location>
        <begin position="620"/>
        <end position="687"/>
    </location>
</feature>
<feature type="compositionally biased region" description="Basic and acidic residues" evidence="8">
    <location>
        <begin position="851"/>
        <end position="862"/>
    </location>
</feature>
<dbReference type="WBParaSite" id="Minc3s00008g00572">
    <property type="protein sequence ID" value="Minc3s00008g00572"/>
    <property type="gene ID" value="Minc3s00008g00572"/>
</dbReference>
<protein>
    <submittedName>
        <fullName evidence="12">ZP domain-containing protein</fullName>
    </submittedName>
</protein>
<dbReference type="Proteomes" id="UP000887563">
    <property type="component" value="Unplaced"/>
</dbReference>
<evidence type="ECO:0000256" key="7">
    <source>
        <dbReference type="ARBA" id="ARBA00023136"/>
    </source>
</evidence>
<feature type="region of interest" description="Disordered" evidence="8">
    <location>
        <begin position="307"/>
        <end position="433"/>
    </location>
</feature>
<dbReference type="Pfam" id="PF25301">
    <property type="entry name" value="CUT_C"/>
    <property type="match status" value="1"/>
</dbReference>
<dbReference type="PANTHER" id="PTHR22907:SF24">
    <property type="entry name" value="ZP DOMAIN-CONTAINING PROTEIN"/>
    <property type="match status" value="1"/>
</dbReference>
<evidence type="ECO:0000256" key="4">
    <source>
        <dbReference type="ARBA" id="ARBA00022692"/>
    </source>
</evidence>
<dbReference type="GO" id="GO:0005886">
    <property type="term" value="C:plasma membrane"/>
    <property type="evidence" value="ECO:0007669"/>
    <property type="project" value="UniProtKB-SubCell"/>
</dbReference>
<evidence type="ECO:0000256" key="3">
    <source>
        <dbReference type="ARBA" id="ARBA00022475"/>
    </source>
</evidence>
<dbReference type="InterPro" id="IPR057475">
    <property type="entry name" value="CUT_C"/>
</dbReference>
<feature type="region of interest" description="Disordered" evidence="8">
    <location>
        <begin position="851"/>
        <end position="874"/>
    </location>
</feature>
<dbReference type="PANTHER" id="PTHR22907">
    <property type="entry name" value="GH04558P"/>
    <property type="match status" value="1"/>
</dbReference>
<keyword evidence="4 9" id="KW-0812">Transmembrane</keyword>
<evidence type="ECO:0000256" key="9">
    <source>
        <dbReference type="SAM" id="Phobius"/>
    </source>
</evidence>
<dbReference type="Pfam" id="PF25057">
    <property type="entry name" value="CUT_N"/>
    <property type="match status" value="1"/>
</dbReference>
<organism evidence="11 12">
    <name type="scientific">Meloidogyne incognita</name>
    <name type="common">Southern root-knot nematode worm</name>
    <name type="synonym">Oxyuris incognita</name>
    <dbReference type="NCBI Taxonomy" id="6306"/>
    <lineage>
        <taxon>Eukaryota</taxon>
        <taxon>Metazoa</taxon>
        <taxon>Ecdysozoa</taxon>
        <taxon>Nematoda</taxon>
        <taxon>Chromadorea</taxon>
        <taxon>Rhabditida</taxon>
        <taxon>Tylenchina</taxon>
        <taxon>Tylenchomorpha</taxon>
        <taxon>Tylenchoidea</taxon>
        <taxon>Meloidogynidae</taxon>
        <taxon>Meloidogyninae</taxon>
        <taxon>Meloidogyne</taxon>
        <taxon>Meloidogyne incognita group</taxon>
    </lineage>
</organism>
<evidence type="ECO:0000313" key="12">
    <source>
        <dbReference type="WBParaSite" id="Minc3s00008g00572"/>
    </source>
</evidence>
<dbReference type="GO" id="GO:0042302">
    <property type="term" value="F:structural constituent of cuticle"/>
    <property type="evidence" value="ECO:0007669"/>
    <property type="project" value="UniProtKB-KW"/>
</dbReference>
<dbReference type="InterPro" id="IPR001507">
    <property type="entry name" value="ZP_dom"/>
</dbReference>
<feature type="compositionally biased region" description="Polar residues" evidence="8">
    <location>
        <begin position="406"/>
        <end position="417"/>
    </location>
</feature>
<proteinExistence type="predicted"/>
<evidence type="ECO:0000313" key="11">
    <source>
        <dbReference type="Proteomes" id="UP000887563"/>
    </source>
</evidence>
<comment type="subcellular location">
    <subcellularLocation>
        <location evidence="1">Cell membrane</location>
        <topology evidence="1">Single-pass type I membrane protein</topology>
    </subcellularLocation>
</comment>